<accession>A0A317G9J4</accession>
<dbReference type="Gene3D" id="3.40.50.720">
    <property type="entry name" value="NAD(P)-binding Rossmann-like Domain"/>
    <property type="match status" value="1"/>
</dbReference>
<organism evidence="1 2">
    <name type="scientific">Butyrivibrio fibrisolvens</name>
    <dbReference type="NCBI Taxonomy" id="831"/>
    <lineage>
        <taxon>Bacteria</taxon>
        <taxon>Bacillati</taxon>
        <taxon>Bacillota</taxon>
        <taxon>Clostridia</taxon>
        <taxon>Lachnospirales</taxon>
        <taxon>Lachnospiraceae</taxon>
        <taxon>Butyrivibrio</taxon>
    </lineage>
</organism>
<keyword evidence="2" id="KW-1185">Reference proteome</keyword>
<dbReference type="Gene3D" id="3.40.50.2000">
    <property type="entry name" value="Glycogen Phosphorylase B"/>
    <property type="match status" value="2"/>
</dbReference>
<dbReference type="RefSeq" id="WP_110074199.1">
    <property type="nucleotide sequence ID" value="NZ_CM009896.1"/>
</dbReference>
<reference evidence="1 2" key="1">
    <citation type="submission" date="2017-09" db="EMBL/GenBank/DDBJ databases">
        <title>High-quality draft genome sequence of Butyrivibrio fibrisolvens INBov1, isolated from cow rumen.</title>
        <authorList>
            <person name="Rodriguez Hernaez J."/>
            <person name="Rivarola M."/>
            <person name="Paniego N."/>
            <person name="Cravero S."/>
            <person name="Ceron Cucchi M."/>
            <person name="Martinez M.C."/>
        </authorList>
    </citation>
    <scope>NUCLEOTIDE SEQUENCE [LARGE SCALE GENOMIC DNA]</scope>
    <source>
        <strain evidence="1 2">INBov1</strain>
    </source>
</reference>
<proteinExistence type="predicted"/>
<dbReference type="SUPFAM" id="SSF53756">
    <property type="entry name" value="UDP-Glycosyltransferase/glycogen phosphorylase"/>
    <property type="match status" value="1"/>
</dbReference>
<dbReference type="Pfam" id="PF13692">
    <property type="entry name" value="Glyco_trans_1_4"/>
    <property type="match status" value="1"/>
</dbReference>
<dbReference type="Proteomes" id="UP000245488">
    <property type="component" value="Chromosome"/>
</dbReference>
<evidence type="ECO:0000313" key="2">
    <source>
        <dbReference type="Proteomes" id="UP000245488"/>
    </source>
</evidence>
<name>A0A317G9J4_BUTFI</name>
<dbReference type="EMBL" id="NXNG01000001">
    <property type="protein sequence ID" value="PWT29262.1"/>
    <property type="molecule type" value="Genomic_DNA"/>
</dbReference>
<dbReference type="AlphaFoldDB" id="A0A317G9J4"/>
<gene>
    <name evidence="1" type="ORF">CPT75_20240</name>
</gene>
<dbReference type="PANTHER" id="PTHR12526:SF630">
    <property type="entry name" value="GLYCOSYLTRANSFERASE"/>
    <property type="match status" value="1"/>
</dbReference>
<evidence type="ECO:0000313" key="1">
    <source>
        <dbReference type="EMBL" id="PWT29262.1"/>
    </source>
</evidence>
<evidence type="ECO:0008006" key="3">
    <source>
        <dbReference type="Google" id="ProtNLM"/>
    </source>
</evidence>
<comment type="caution">
    <text evidence="1">The sequence shown here is derived from an EMBL/GenBank/DDBJ whole genome shotgun (WGS) entry which is preliminary data.</text>
</comment>
<dbReference type="PANTHER" id="PTHR12526">
    <property type="entry name" value="GLYCOSYLTRANSFERASE"/>
    <property type="match status" value="1"/>
</dbReference>
<sequence>MPRKELNREMKPVKNRIYIWGCGRNARLFIERFMFYAQSPLCSETVRYDDVIAFIDADSSKQGKEFRGKNVISPEEAMADDSSMIIITVADNDGIRLTLRKNNIPDSRWIYWKDYIELIGKELLNNPDVLSKAELHSDDKLATFIRYAIEISDADSKEQKAKIIKRVIDADETDVWTAAFAWFFGCDITGAFKWLEEINGCFKTNSGTPECFRPGMVLDKYYGGGIEKVVALLNNKFVDKNIYPILITEEVSDRDYSLPKDAERYVLGESHDGDEEKRLRQLAECIKKNSINVMCFHVGYARVECFYEVLLSKMMGIPTIMVMHSAVDAIFDKHSDIASSLPYLYRFVDEMVALSSKDLADLEKLGCSCSYVANPVDDMGKSSAKNILKKPEYTVMWAGRIVQLAKQVLDTVDIMSYVCEACDNVNLKIIGGRDNAKVYEDLVDKINNSGLSNRIEICNYTPDLSEFYSNADIMLITSSTESFCNVLAEAKVASLPVVMYELPWLGLIGDGSGIIQVKQRDCKAAADAIITLATDSEMMKKYSRDSWDSIQEFIDHDNASDWINVFMKVFHKDDADETIHC</sequence>
<protein>
    <recommendedName>
        <fullName evidence="3">Glycosyl transferase family 1 domain-containing protein</fullName>
    </recommendedName>
</protein>